<evidence type="ECO:0000256" key="6">
    <source>
        <dbReference type="ARBA" id="ARBA00022840"/>
    </source>
</evidence>
<keyword evidence="5" id="KW-0547">Nucleotide-binding</keyword>
<evidence type="ECO:0000313" key="10">
    <source>
        <dbReference type="EMBL" id="MEQ2579000.1"/>
    </source>
</evidence>
<dbReference type="Proteomes" id="UP001470288">
    <property type="component" value="Unassembled WGS sequence"/>
</dbReference>
<dbReference type="Pfam" id="PF00005">
    <property type="entry name" value="ABC_tran"/>
    <property type="match status" value="2"/>
</dbReference>
<dbReference type="GO" id="GO:0005524">
    <property type="term" value="F:ATP binding"/>
    <property type="evidence" value="ECO:0007669"/>
    <property type="project" value="UniProtKB-KW"/>
</dbReference>
<evidence type="ECO:0000256" key="2">
    <source>
        <dbReference type="ARBA" id="ARBA00022475"/>
    </source>
</evidence>
<reference evidence="10 11" key="1">
    <citation type="submission" date="2024-03" db="EMBL/GenBank/DDBJ databases">
        <title>Human intestinal bacterial collection.</title>
        <authorList>
            <person name="Pauvert C."/>
            <person name="Hitch T.C.A."/>
            <person name="Clavel T."/>
        </authorList>
    </citation>
    <scope>NUCLEOTIDE SEQUENCE [LARGE SCALE GENOMIC DNA]</scope>
    <source>
        <strain evidence="10 11">CLA-AA-H78B</strain>
    </source>
</reference>
<keyword evidence="8" id="KW-0472">Membrane</keyword>
<accession>A0ABV1I1E0</accession>
<keyword evidence="11" id="KW-1185">Reference proteome</keyword>
<evidence type="ECO:0000256" key="8">
    <source>
        <dbReference type="ARBA" id="ARBA00023136"/>
    </source>
</evidence>
<comment type="caution">
    <text evidence="10">The sequence shown here is derived from an EMBL/GenBank/DDBJ whole genome shotgun (WGS) entry which is preliminary data.</text>
</comment>
<evidence type="ECO:0000256" key="1">
    <source>
        <dbReference type="ARBA" id="ARBA00022448"/>
    </source>
</evidence>
<dbReference type="RefSeq" id="WP_349144507.1">
    <property type="nucleotide sequence ID" value="NZ_JBBMFC010000014.1"/>
</dbReference>
<keyword evidence="2" id="KW-1003">Cell membrane</keyword>
<evidence type="ECO:0000256" key="7">
    <source>
        <dbReference type="ARBA" id="ARBA00022967"/>
    </source>
</evidence>
<dbReference type="Gene3D" id="3.40.50.300">
    <property type="entry name" value="P-loop containing nucleotide triphosphate hydrolases"/>
    <property type="match status" value="2"/>
</dbReference>
<keyword evidence="3" id="KW-0762">Sugar transport</keyword>
<sequence length="487" mass="54199">MKNIHKRFPGVYALKGVDLTLKAGEVMALVGENGAGKSTIINILGGIYTRDEGEILIDGKDAGIHGIQDAKAAGINIIHQELVLVPYLSVAENIFLNREPVKGGMVDYGKMYEMAQKFIDDLGLTGIRAEDKVAELTVAQQQMVEIVKSVSFNARIIVMDEPTSSLSDREIDALFENIRSLKKRGIGIIYISHRLSELEQICDRVTVFRDGQSVAVANVSDVTNEEIVNLMVGREMTNYYTRTYRKPGKVVMSVKHLSSNYVKDVSFDLREGEILGFSGLVGAGRTEVIKAILGFDEMTAGTVELYGNEIHIKKPSQAYAQKIGFIPESRREESLFAFQSNRFNMTIRILKEFIQGVFVNRKKEEDIVDDYTEKLSIKMASRETLIQNLSGGNQQKVVIARWLATNPGILIMDEPTRGIDVGAKAEIYELMNQLAEQGMAIIMISSELPEIINMSDRVIVMRSGEISAVLEREDLSQEKIMGYAVNI</sequence>
<evidence type="ECO:0000259" key="9">
    <source>
        <dbReference type="PROSITE" id="PS50893"/>
    </source>
</evidence>
<dbReference type="CDD" id="cd03215">
    <property type="entry name" value="ABC_Carb_Monos_II"/>
    <property type="match status" value="1"/>
</dbReference>
<feature type="domain" description="ABC transporter" evidence="9">
    <location>
        <begin position="245"/>
        <end position="487"/>
    </location>
</feature>
<dbReference type="InterPro" id="IPR027417">
    <property type="entry name" value="P-loop_NTPase"/>
</dbReference>
<dbReference type="InterPro" id="IPR050107">
    <property type="entry name" value="ABC_carbohydrate_import_ATPase"/>
</dbReference>
<evidence type="ECO:0000313" key="11">
    <source>
        <dbReference type="Proteomes" id="UP001470288"/>
    </source>
</evidence>
<feature type="domain" description="ABC transporter" evidence="9">
    <location>
        <begin position="1"/>
        <end position="235"/>
    </location>
</feature>
<gene>
    <name evidence="10" type="ORF">WMO62_09140</name>
</gene>
<dbReference type="InterPro" id="IPR017871">
    <property type="entry name" value="ABC_transporter-like_CS"/>
</dbReference>
<dbReference type="EMBL" id="JBBMFC010000014">
    <property type="protein sequence ID" value="MEQ2579000.1"/>
    <property type="molecule type" value="Genomic_DNA"/>
</dbReference>
<keyword evidence="1" id="KW-0813">Transport</keyword>
<dbReference type="CDD" id="cd03216">
    <property type="entry name" value="ABC_Carb_Monos_I"/>
    <property type="match status" value="1"/>
</dbReference>
<keyword evidence="6 10" id="KW-0067">ATP-binding</keyword>
<evidence type="ECO:0000256" key="4">
    <source>
        <dbReference type="ARBA" id="ARBA00022737"/>
    </source>
</evidence>
<evidence type="ECO:0000256" key="3">
    <source>
        <dbReference type="ARBA" id="ARBA00022597"/>
    </source>
</evidence>
<evidence type="ECO:0000256" key="5">
    <source>
        <dbReference type="ARBA" id="ARBA00022741"/>
    </source>
</evidence>
<protein>
    <submittedName>
        <fullName evidence="10">Sugar ABC transporter ATP-binding protein</fullName>
    </submittedName>
</protein>
<dbReference type="PANTHER" id="PTHR43790:SF3">
    <property type="entry name" value="D-ALLOSE IMPORT ATP-BINDING PROTEIN ALSA-RELATED"/>
    <property type="match status" value="1"/>
</dbReference>
<name>A0ABV1I1E0_9FIRM</name>
<keyword evidence="4" id="KW-0677">Repeat</keyword>
<dbReference type="InterPro" id="IPR003593">
    <property type="entry name" value="AAA+_ATPase"/>
</dbReference>
<dbReference type="SUPFAM" id="SSF52540">
    <property type="entry name" value="P-loop containing nucleoside triphosphate hydrolases"/>
    <property type="match status" value="2"/>
</dbReference>
<keyword evidence="7" id="KW-1278">Translocase</keyword>
<dbReference type="SMART" id="SM00382">
    <property type="entry name" value="AAA"/>
    <property type="match status" value="2"/>
</dbReference>
<dbReference type="InterPro" id="IPR003439">
    <property type="entry name" value="ABC_transporter-like_ATP-bd"/>
</dbReference>
<dbReference type="PROSITE" id="PS00211">
    <property type="entry name" value="ABC_TRANSPORTER_1"/>
    <property type="match status" value="1"/>
</dbReference>
<proteinExistence type="predicted"/>
<dbReference type="PANTHER" id="PTHR43790">
    <property type="entry name" value="CARBOHYDRATE TRANSPORT ATP-BINDING PROTEIN MG119-RELATED"/>
    <property type="match status" value="1"/>
</dbReference>
<organism evidence="10 11">
    <name type="scientific">Hominiventricola aquisgranensis</name>
    <dbReference type="NCBI Taxonomy" id="3133164"/>
    <lineage>
        <taxon>Bacteria</taxon>
        <taxon>Bacillati</taxon>
        <taxon>Bacillota</taxon>
        <taxon>Clostridia</taxon>
        <taxon>Lachnospirales</taxon>
        <taxon>Lachnospiraceae</taxon>
        <taxon>Hominiventricola</taxon>
    </lineage>
</organism>
<dbReference type="PROSITE" id="PS50893">
    <property type="entry name" value="ABC_TRANSPORTER_2"/>
    <property type="match status" value="2"/>
</dbReference>